<dbReference type="Proteomes" id="UP000076858">
    <property type="component" value="Unassembled WGS sequence"/>
</dbReference>
<gene>
    <name evidence="1" type="ORF">APZ42_030502</name>
</gene>
<protein>
    <submittedName>
        <fullName evidence="1">Uncharacterized protein</fullName>
    </submittedName>
</protein>
<organism evidence="1 2">
    <name type="scientific">Daphnia magna</name>
    <dbReference type="NCBI Taxonomy" id="35525"/>
    <lineage>
        <taxon>Eukaryota</taxon>
        <taxon>Metazoa</taxon>
        <taxon>Ecdysozoa</taxon>
        <taxon>Arthropoda</taxon>
        <taxon>Crustacea</taxon>
        <taxon>Branchiopoda</taxon>
        <taxon>Diplostraca</taxon>
        <taxon>Cladocera</taxon>
        <taxon>Anomopoda</taxon>
        <taxon>Daphniidae</taxon>
        <taxon>Daphnia</taxon>
    </lineage>
</organism>
<evidence type="ECO:0000313" key="2">
    <source>
        <dbReference type="Proteomes" id="UP000076858"/>
    </source>
</evidence>
<proteinExistence type="predicted"/>
<dbReference type="EMBL" id="LRGB01002849">
    <property type="protein sequence ID" value="KZS06012.1"/>
    <property type="molecule type" value="Genomic_DNA"/>
</dbReference>
<evidence type="ECO:0000313" key="1">
    <source>
        <dbReference type="EMBL" id="KZS06012.1"/>
    </source>
</evidence>
<accession>A0A164NJM7</accession>
<dbReference type="AlphaFoldDB" id="A0A164NJM7"/>
<keyword evidence="2" id="KW-1185">Reference proteome</keyword>
<sequence>MQMGGIKDCVPFDRNCAFERSTQFPFVVVTMSAPLMQNKLLGTGSPGLTEGRHRLLSRLQSSFIGHNHAWKDSPRQKTRLRLLSFSFC</sequence>
<name>A0A164NJM7_9CRUS</name>
<comment type="caution">
    <text evidence="1">The sequence shown here is derived from an EMBL/GenBank/DDBJ whole genome shotgun (WGS) entry which is preliminary data.</text>
</comment>
<reference evidence="1 2" key="1">
    <citation type="submission" date="2016-03" db="EMBL/GenBank/DDBJ databases">
        <title>EvidentialGene: Evidence-directed Construction of Genes on Genomes.</title>
        <authorList>
            <person name="Gilbert D.G."/>
            <person name="Choi J.-H."/>
            <person name="Mockaitis K."/>
            <person name="Colbourne J."/>
            <person name="Pfrender M."/>
        </authorList>
    </citation>
    <scope>NUCLEOTIDE SEQUENCE [LARGE SCALE GENOMIC DNA]</scope>
    <source>
        <strain evidence="1 2">Xinb3</strain>
        <tissue evidence="1">Complete organism</tissue>
    </source>
</reference>